<dbReference type="PANTHER" id="PTHR46156:SF1">
    <property type="entry name" value="ZINC FINGER CCCH DOMAIN-CONTAINING PROTEIN 3"/>
    <property type="match status" value="1"/>
</dbReference>
<feature type="region of interest" description="Disordered" evidence="2">
    <location>
        <begin position="301"/>
        <end position="322"/>
    </location>
</feature>
<dbReference type="InterPro" id="IPR000571">
    <property type="entry name" value="Znf_CCCH"/>
</dbReference>
<organism evidence="4 5">
    <name type="scientific">Hevea brasiliensis</name>
    <name type="common">Para rubber tree</name>
    <name type="synonym">Siphonia brasiliensis</name>
    <dbReference type="NCBI Taxonomy" id="3981"/>
    <lineage>
        <taxon>Eukaryota</taxon>
        <taxon>Viridiplantae</taxon>
        <taxon>Streptophyta</taxon>
        <taxon>Embryophyta</taxon>
        <taxon>Tracheophyta</taxon>
        <taxon>Spermatophyta</taxon>
        <taxon>Magnoliopsida</taxon>
        <taxon>eudicotyledons</taxon>
        <taxon>Gunneridae</taxon>
        <taxon>Pentapetalae</taxon>
        <taxon>rosids</taxon>
        <taxon>fabids</taxon>
        <taxon>Malpighiales</taxon>
        <taxon>Euphorbiaceae</taxon>
        <taxon>Crotonoideae</taxon>
        <taxon>Micrandreae</taxon>
        <taxon>Hevea</taxon>
    </lineage>
</organism>
<feature type="zinc finger region" description="C3H1-type" evidence="1">
    <location>
        <begin position="1967"/>
        <end position="1993"/>
    </location>
</feature>
<feature type="region of interest" description="Disordered" evidence="2">
    <location>
        <begin position="1"/>
        <end position="172"/>
    </location>
</feature>
<feature type="domain" description="C3H1-type" evidence="3">
    <location>
        <begin position="1912"/>
        <end position="1941"/>
    </location>
</feature>
<feature type="compositionally biased region" description="Basic residues" evidence="2">
    <location>
        <begin position="2037"/>
        <end position="2052"/>
    </location>
</feature>
<feature type="region of interest" description="Disordered" evidence="2">
    <location>
        <begin position="982"/>
        <end position="1007"/>
    </location>
</feature>
<feature type="compositionally biased region" description="Pro residues" evidence="2">
    <location>
        <begin position="52"/>
        <end position="79"/>
    </location>
</feature>
<feature type="compositionally biased region" description="Polar residues" evidence="2">
    <location>
        <begin position="81"/>
        <end position="97"/>
    </location>
</feature>
<feature type="compositionally biased region" description="Basic and acidic residues" evidence="2">
    <location>
        <begin position="301"/>
        <end position="316"/>
    </location>
</feature>
<dbReference type="Proteomes" id="UP001174677">
    <property type="component" value="Chromosome 12"/>
</dbReference>
<feature type="region of interest" description="Disordered" evidence="2">
    <location>
        <begin position="1357"/>
        <end position="1394"/>
    </location>
</feature>
<feature type="region of interest" description="Disordered" evidence="2">
    <location>
        <begin position="1791"/>
        <end position="1813"/>
    </location>
</feature>
<dbReference type="SMART" id="SM00356">
    <property type="entry name" value="ZnF_C3H1"/>
    <property type="match status" value="5"/>
</dbReference>
<keyword evidence="1" id="KW-0479">Metal-binding</keyword>
<protein>
    <recommendedName>
        <fullName evidence="3">C3H1-type domain-containing protein</fullName>
    </recommendedName>
</protein>
<feature type="zinc finger region" description="C3H1-type" evidence="1">
    <location>
        <begin position="2016"/>
        <end position="2044"/>
    </location>
</feature>
<feature type="compositionally biased region" description="Polar residues" evidence="2">
    <location>
        <begin position="1314"/>
        <end position="1324"/>
    </location>
</feature>
<evidence type="ECO:0000259" key="3">
    <source>
        <dbReference type="PROSITE" id="PS50103"/>
    </source>
</evidence>
<feature type="region of interest" description="Disordered" evidence="2">
    <location>
        <begin position="1630"/>
        <end position="1661"/>
    </location>
</feature>
<accession>A0ABQ9LGS6</accession>
<feature type="compositionally biased region" description="Pro residues" evidence="2">
    <location>
        <begin position="17"/>
        <end position="28"/>
    </location>
</feature>
<feature type="region of interest" description="Disordered" evidence="2">
    <location>
        <begin position="201"/>
        <end position="223"/>
    </location>
</feature>
<feature type="compositionally biased region" description="Polar residues" evidence="2">
    <location>
        <begin position="983"/>
        <end position="999"/>
    </location>
</feature>
<sequence length="2147" mass="234744">MDPRSPYLHHTRYVPRHPQPPPPPPQSHPHPDHPFPNNPNIYASHHSTLIAAPPPPPLRPQPRPPPTPSYHSLPTPPQFNPHDSQFSYNPNTFNSNHPRSHPDVHNFTQSPPLMHHKPFDDDLPRRLPDYIRDSRPDLRDPPRVLPDRWPSRPYPPANVDSDSYRRPLDNQPMSPMKIRRELEGNSRFIEEHKQREELRLGRGDDNYHRRSQFGSTSDRSSRDFRMVSNQMNQSSPCENLRGLPYDNRMNENQRWVHGREVNGDAHYSFIERGSNEIGDPSEIRVATGKREHYRCREVNAQLERHSSKGSREDSYEFSRTSRKPLQKKSVLLRIQKPNYRNREDERVHYLGYLDDNKSSSFRGKDQNLYQNHEMGEQVREGSPVELDVSFKSNSLVAKAIATPSSTGVSDLHLTPKNEKVRKVVGLNKDSSSSSAIKPNEGIVKLENAVLVANNASSSDMDLLQSKVEVTASVTGNVQVSGSLPGSSGTKTSPGNSKVESSTKVSVSNKGGTNVISGKTSSLKVAKKKKIVKRVVKKVINPLSSSSSQPTTKCDGSVTAYGVAHGLPASSEPEKSSALVSVDIVDSQPHLNETNVVPETENDRVEGFAKVLESDNDTITDSSGLRLPNIKRKRSHSTSPLGSSSHEESKINGNLANGNSANYLHGMSSTDKDFSKLLNENTSSDMDSVEPASKQLCLDGGSFLLENNTASLSPKVLGMETNSAEGNTDFGFLSSDEIKIHEGPASSYNITLGCDSDSGLISDGITVSNIGTTDVSCKEPCTNQGKPLAENGVVDQCLNANFSVGSGKIFCESNSGERTIQNVDTCASCSNEVRTIYSSNSGHIISGEIDFSSNGTIDDVCGRPSSDKVSTLENVPTGGSLNCTISTDGSKEDTPNIKKSNKNVEMPQLHVSKSEVNNSYLKPVNMVNSATWVDTTLRLSFEDPTPTEFTVSGDVCGNVGLRGCTDGISDFCLRSSPDALEANASGNSTVNVGPSGTSKQNQKKRKFSGSQLESTCLIASGESEGPLTAGISVSAVEVPCNSGSGLMQPEPETTVSAMNPLFTSDFPPLKKQITEPLDNCSVGGYHGTEDSLIDGFEDSGLRGVHSCSTVWELAVQKVQSPCPSGSEGKQIAEATLVMAGSSHQNNSILIESGEAEKMDVDAGEEQDIADSGTAQCQFPSELQVPDSDERLPGTDVENDSCQHIKNDLPSMSSYSSSLGDGKEVSATNSSGAVMGLVSDTLPDMLSTSHIQLSIEKGGGDDEILLGKRAIKGGSNISVVTSGSPNTEINFNSDHGVENDHSFSGKTGLLPSQDSINSTQMGNTMSGEVYGRKNQPNQAVSRIYPGRSSVVFASSKNTASSTHISKPRTWHRADNSSTFGQPGNKAFSSTVPTQRKLHKQITKFENTSYIRKGNSLVRKPTTMAAQSQSSHGLSSSVYRLNSLGTDEVKKNAGSDIRTGVVDPSNFVRTGANAAFERPRTPPLASATKLPNHASSFLGNSTSSPLAEPLHNCATETASDHMTSTASNDVLNSSENAIIISENPMTQTGQINNLDCHNELNDGNALSSNANSVTYVKRKSNQLVATSNPSSLSVYNAHNAPALPSDGYYKRRKNQLVRTSLESHVQPAFIMPEESVNPEGQAPHNITSSRSSSKRRSRKAVTKTHKPSKFALVWTQRSAQLLNDDDDSLHRHKFLPHLFPWKRATYWRSFITNSAANPSNNSSSAISRKLLLSRKRDTVYTRSKHGFSLRKSKVLSVGGSSLKWSKSIERRSKKASEEATLAVAEAERKKREQSGASCVVSGTMNRNSSSRKSVPSINLHSGERIFQIGSFRYKMDSSRRTLQRISDDDSSYSAAFQTEKDFKRSYVPRRLVIGKDEYVRIGNGNQLVRDPKKRTRILASEKVRWSLHTARSRLARKRKYCQFFTRFGKCNKDDGKCPYIHDSSKIAVCTKFLNGLCFNSDCKLTHKVIPERMPDCSYYLQGLCTNKNCPYRHVHVNPNAFTCEGFLRGYCADGNECRKKHSYVCPTYEATGSCPQGSKCKLHHPKNRSKGKKSKQSREKKIDQGRYFGSTHINVSEPGTAVSETHSAQDNSKICFEGSIADYMILDVADAVRENINLADEQTSFSEGDPLDLKLVDPDELIKPIRIMTT</sequence>
<comment type="caution">
    <text evidence="4">The sequence shown here is derived from an EMBL/GenBank/DDBJ whole genome shotgun (WGS) entry which is preliminary data.</text>
</comment>
<feature type="region of interest" description="Disordered" evidence="2">
    <location>
        <begin position="477"/>
        <end position="512"/>
    </location>
</feature>
<feature type="compositionally biased region" description="Polar residues" evidence="2">
    <location>
        <begin position="1373"/>
        <end position="1391"/>
    </location>
</feature>
<feature type="domain" description="C3H1-type" evidence="3">
    <location>
        <begin position="1967"/>
        <end position="1993"/>
    </location>
</feature>
<gene>
    <name evidence="4" type="ORF">P3X46_021419</name>
</gene>
<feature type="compositionally biased region" description="Basic and acidic residues" evidence="2">
    <location>
        <begin position="117"/>
        <end position="150"/>
    </location>
</feature>
<evidence type="ECO:0000313" key="4">
    <source>
        <dbReference type="EMBL" id="KAJ9166710.1"/>
    </source>
</evidence>
<dbReference type="Gene3D" id="4.10.1000.10">
    <property type="entry name" value="Zinc finger, CCCH-type"/>
    <property type="match status" value="2"/>
</dbReference>
<feature type="zinc finger region" description="C3H1-type" evidence="1">
    <location>
        <begin position="1912"/>
        <end position="1941"/>
    </location>
</feature>
<keyword evidence="1" id="KW-0862">Zinc</keyword>
<feature type="region of interest" description="Disordered" evidence="2">
    <location>
        <begin position="2029"/>
        <end position="2067"/>
    </location>
</feature>
<evidence type="ECO:0000256" key="2">
    <source>
        <dbReference type="SAM" id="MobiDB-lite"/>
    </source>
</evidence>
<dbReference type="EMBL" id="JARPOI010000012">
    <property type="protein sequence ID" value="KAJ9166710.1"/>
    <property type="molecule type" value="Genomic_DNA"/>
</dbReference>
<feature type="compositionally biased region" description="Low complexity" evidence="2">
    <location>
        <begin position="496"/>
        <end position="509"/>
    </location>
</feature>
<keyword evidence="1" id="KW-0863">Zinc-finger</keyword>
<feature type="compositionally biased region" description="Basic residues" evidence="2">
    <location>
        <begin position="1649"/>
        <end position="1661"/>
    </location>
</feature>
<feature type="region of interest" description="Disordered" evidence="2">
    <location>
        <begin position="617"/>
        <end position="656"/>
    </location>
</feature>
<feature type="region of interest" description="Disordered" evidence="2">
    <location>
        <begin position="1203"/>
        <end position="1224"/>
    </location>
</feature>
<dbReference type="PANTHER" id="PTHR46156">
    <property type="entry name" value="CCCH ZINGC FINGER"/>
    <property type="match status" value="1"/>
</dbReference>
<proteinExistence type="predicted"/>
<name>A0ABQ9LGS6_HEVBR</name>
<keyword evidence="5" id="KW-1185">Reference proteome</keyword>
<feature type="domain" description="C3H1-type" evidence="3">
    <location>
        <begin position="2016"/>
        <end position="2044"/>
    </location>
</feature>
<reference evidence="4 5" key="1">
    <citation type="journal article" date="2023" name="Plant Biotechnol. J.">
        <title>Chromosome-level wild Hevea brasiliensis genome provides new tools for genomic-assisted breeding and valuable loci to elevate rubber yield.</title>
        <authorList>
            <person name="Cheng H."/>
            <person name="Song X."/>
            <person name="Hu Y."/>
            <person name="Wu T."/>
            <person name="Yang Q."/>
            <person name="An Z."/>
            <person name="Feng S."/>
            <person name="Deng Z."/>
            <person name="Wu W."/>
            <person name="Zeng X."/>
            <person name="Tu M."/>
            <person name="Wang X."/>
            <person name="Huang H."/>
        </authorList>
    </citation>
    <scope>NUCLEOTIDE SEQUENCE [LARGE SCALE GENOMIC DNA]</scope>
    <source>
        <strain evidence="4">MT/VB/25A 57/8</strain>
    </source>
</reference>
<feature type="region of interest" description="Disordered" evidence="2">
    <location>
        <begin position="1314"/>
        <end position="1335"/>
    </location>
</feature>
<evidence type="ECO:0000313" key="5">
    <source>
        <dbReference type="Proteomes" id="UP001174677"/>
    </source>
</evidence>
<evidence type="ECO:0000256" key="1">
    <source>
        <dbReference type="PROSITE-ProRule" id="PRU00723"/>
    </source>
</evidence>
<feature type="compositionally biased region" description="Polar residues" evidence="2">
    <location>
        <begin position="477"/>
        <end position="495"/>
    </location>
</feature>
<dbReference type="PROSITE" id="PS50103">
    <property type="entry name" value="ZF_C3H1"/>
    <property type="match status" value="3"/>
</dbReference>